<accession>A0A2S2QV46</accession>
<keyword evidence="1" id="KW-0812">Transmembrane</keyword>
<proteinExistence type="predicted"/>
<feature type="transmembrane region" description="Helical" evidence="1">
    <location>
        <begin position="48"/>
        <end position="70"/>
    </location>
</feature>
<keyword evidence="1" id="KW-0472">Membrane</keyword>
<dbReference type="AlphaFoldDB" id="A0A2S2QV46"/>
<reference evidence="2" key="1">
    <citation type="submission" date="2018-04" db="EMBL/GenBank/DDBJ databases">
        <title>Transcriptome assembly of Sipha flava.</title>
        <authorList>
            <person name="Scully E.D."/>
            <person name="Geib S.M."/>
            <person name="Palmer N.A."/>
            <person name="Koch K."/>
            <person name="Bradshaw J."/>
            <person name="Heng-Moss T."/>
            <person name="Sarath G."/>
        </authorList>
    </citation>
    <scope>NUCLEOTIDE SEQUENCE</scope>
</reference>
<protein>
    <submittedName>
        <fullName evidence="2">Uncharacterized protein</fullName>
    </submittedName>
</protein>
<keyword evidence="1" id="KW-1133">Transmembrane helix</keyword>
<sequence length="191" mass="22660">MRRNCCVTTVKTDRSKSCILLRINKRRIGLTNWKKKRMDKKKKEKIRFYHRARITMIGIGWLLFDFLFFFETQYNIIFTRYHRNNEHESRVIRVHSCKRTKKKKKKMKNRVLHKPFILHCTSEGRWSRRVTLKVTCTPKSGLIFFLEYTFNGTHARTIPGCQPISSTNTLAVCQLLVSSGRNSSSNSIEQQ</sequence>
<dbReference type="EMBL" id="GGMS01012415">
    <property type="protein sequence ID" value="MBY81618.1"/>
    <property type="molecule type" value="Transcribed_RNA"/>
</dbReference>
<gene>
    <name evidence="2" type="ORF">g.133023</name>
</gene>
<organism evidence="2">
    <name type="scientific">Sipha flava</name>
    <name type="common">yellow sugarcane aphid</name>
    <dbReference type="NCBI Taxonomy" id="143950"/>
    <lineage>
        <taxon>Eukaryota</taxon>
        <taxon>Metazoa</taxon>
        <taxon>Ecdysozoa</taxon>
        <taxon>Arthropoda</taxon>
        <taxon>Hexapoda</taxon>
        <taxon>Insecta</taxon>
        <taxon>Pterygota</taxon>
        <taxon>Neoptera</taxon>
        <taxon>Paraneoptera</taxon>
        <taxon>Hemiptera</taxon>
        <taxon>Sternorrhyncha</taxon>
        <taxon>Aphidomorpha</taxon>
        <taxon>Aphidoidea</taxon>
        <taxon>Aphididae</taxon>
        <taxon>Sipha</taxon>
    </lineage>
</organism>
<name>A0A2S2QV46_9HEMI</name>
<evidence type="ECO:0000313" key="2">
    <source>
        <dbReference type="EMBL" id="MBY81618.1"/>
    </source>
</evidence>
<evidence type="ECO:0000256" key="1">
    <source>
        <dbReference type="SAM" id="Phobius"/>
    </source>
</evidence>